<gene>
    <name evidence="4" type="ORF">FSB76_28260</name>
</gene>
<evidence type="ECO:0000256" key="2">
    <source>
        <dbReference type="SAM" id="SignalP"/>
    </source>
</evidence>
<proteinExistence type="predicted"/>
<feature type="compositionally biased region" description="Gly residues" evidence="1">
    <location>
        <begin position="23"/>
        <end position="36"/>
    </location>
</feature>
<feature type="region of interest" description="Disordered" evidence="1">
    <location>
        <begin position="630"/>
        <end position="651"/>
    </location>
</feature>
<organism evidence="4 5">
    <name type="scientific">Mucilaginibacter ginsenosidivorax</name>
    <dbReference type="NCBI Taxonomy" id="862126"/>
    <lineage>
        <taxon>Bacteria</taxon>
        <taxon>Pseudomonadati</taxon>
        <taxon>Bacteroidota</taxon>
        <taxon>Sphingobacteriia</taxon>
        <taxon>Sphingobacteriales</taxon>
        <taxon>Sphingobacteriaceae</taxon>
        <taxon>Mucilaginibacter</taxon>
    </lineage>
</organism>
<sequence>MKKTLLCLFVLMFAATGYAQNRRGGGNGNGNNGAGNFGRQRGTTDQKGPLPFREVYGVVKDTANKKLEGATIKLVSATDSMVTSTGPTGKFRFGKVKSATFVITVTSVGFQTIVRKMLNNDESRSLELDAFVLKPQQHMLGEVVINGEPSVTYKADTVEYRASDYKVRPNATVDELIKKMEGVEVAKDGTVTHQGQAVVKARLNGKDYIGGDVAQAIKNLPADIVDKIQIVDDYGDQAARTGIKDGDPQKVLNITTRADRSVGNVGRLSAGVGSDDRYDNRLFFQRINGNEQIGLIGSFVNTVNGVSGGTGGGSGGTTKTGGPNISYRSYLTKKIQINTSYNYNFRDVNSINHSDGQQFSTLGTTNFIRNSNSQNNNKTHNVNLELEYNIDSANYLKVTPNFSYSGVNSTNTSQSFKTGLIHQDILGLTGSNNTVPSWGAIVFYQHLFKKPKRNLSFQVSYNRSDNKTANEQDNNIIYYQDSTNHVLKDSLVNRHISRSNLSKNFRTSFTYVEPLTDVSQLEFNAQVNSRSYDNQAYTYNIDSLGRRNLVDSLSNVFRYSFTETRLALNYRVNQKKYNISLGVTGVPTVLDGTKITGGVVSTHRTNFNLIPIARFQYVWSKQERFSVNYSGSPQEPTFNQIQPVRDESNPQNPVVGNPDLKPSFRNSINLQYNNYIVDSKFNVSANANVSFIKNQIVTNTVQIADTLGALKNETHYINLNGSYNIGGNYNISKQLADRKYNLSLNGTINYGHGISMSNNVQNFNTTWHFNERLGPQINPSESVEINPYVSYDVAKSYFTLPHSVNTNISTTALAIDGKFYFLTGRTATFGYIANKNFVKGISQNLTRNPLVINAYIEQQFFKRRNLTLTFQVFDILKQNNFISQVTTENSVTNTLSNAQSRYFMFSAKLNLQKWTGSPMRHGQRMKRRGDGSFIE</sequence>
<dbReference type="AlphaFoldDB" id="A0A5B8W871"/>
<feature type="compositionally biased region" description="Polar residues" evidence="1">
    <location>
        <begin position="630"/>
        <end position="642"/>
    </location>
</feature>
<feature type="domain" description="Outer membrane protein beta-barrel" evidence="3">
    <location>
        <begin position="446"/>
        <end position="906"/>
    </location>
</feature>
<evidence type="ECO:0000259" key="3">
    <source>
        <dbReference type="Pfam" id="PF14905"/>
    </source>
</evidence>
<dbReference type="OrthoDB" id="1086219at2"/>
<evidence type="ECO:0000313" key="4">
    <source>
        <dbReference type="EMBL" id="QEC79657.1"/>
    </source>
</evidence>
<reference evidence="4 5" key="1">
    <citation type="journal article" date="2013" name="J. Microbiol.">
        <title>Mucilaginibacter ginsenosidivorax sp. nov., with ginsenoside converting activity isolated from sediment.</title>
        <authorList>
            <person name="Kim J.K."/>
            <person name="Choi T.E."/>
            <person name="Liu Q.M."/>
            <person name="Park H.Y."/>
            <person name="Yi T.H."/>
            <person name="Yoon M.H."/>
            <person name="Kim S.C."/>
            <person name="Im W.T."/>
        </authorList>
    </citation>
    <scope>NUCLEOTIDE SEQUENCE [LARGE SCALE GENOMIC DNA]</scope>
    <source>
        <strain evidence="4 5">KHI28</strain>
    </source>
</reference>
<dbReference type="Proteomes" id="UP000321362">
    <property type="component" value="Chromosome"/>
</dbReference>
<keyword evidence="5" id="KW-1185">Reference proteome</keyword>
<keyword evidence="2" id="KW-0732">Signal</keyword>
<dbReference type="KEGG" id="mgk:FSB76_28260"/>
<dbReference type="EMBL" id="CP042437">
    <property type="protein sequence ID" value="QEC79657.1"/>
    <property type="molecule type" value="Genomic_DNA"/>
</dbReference>
<feature type="chain" id="PRO_5022997296" evidence="2">
    <location>
        <begin position="20"/>
        <end position="935"/>
    </location>
</feature>
<evidence type="ECO:0000313" key="5">
    <source>
        <dbReference type="Proteomes" id="UP000321362"/>
    </source>
</evidence>
<feature type="region of interest" description="Disordered" evidence="1">
    <location>
        <begin position="22"/>
        <end position="49"/>
    </location>
</feature>
<dbReference type="SUPFAM" id="SSF56935">
    <property type="entry name" value="Porins"/>
    <property type="match status" value="1"/>
</dbReference>
<dbReference type="Gene3D" id="2.60.40.1120">
    <property type="entry name" value="Carboxypeptidase-like, regulatory domain"/>
    <property type="match status" value="1"/>
</dbReference>
<feature type="signal peptide" evidence="2">
    <location>
        <begin position="1"/>
        <end position="19"/>
    </location>
</feature>
<dbReference type="Pfam" id="PF14905">
    <property type="entry name" value="OMP_b-brl_3"/>
    <property type="match status" value="1"/>
</dbReference>
<dbReference type="RefSeq" id="WP_147059465.1">
    <property type="nucleotide sequence ID" value="NZ_CP042437.1"/>
</dbReference>
<dbReference type="InterPro" id="IPR008969">
    <property type="entry name" value="CarboxyPept-like_regulatory"/>
</dbReference>
<protein>
    <submittedName>
        <fullName evidence="4">Outer membrane beta-barrel protein</fullName>
    </submittedName>
</protein>
<dbReference type="SUPFAM" id="SSF49464">
    <property type="entry name" value="Carboxypeptidase regulatory domain-like"/>
    <property type="match status" value="1"/>
</dbReference>
<dbReference type="Pfam" id="PF13620">
    <property type="entry name" value="CarboxypepD_reg"/>
    <property type="match status" value="1"/>
</dbReference>
<dbReference type="InterPro" id="IPR041700">
    <property type="entry name" value="OMP_b-brl_3"/>
</dbReference>
<evidence type="ECO:0000256" key="1">
    <source>
        <dbReference type="SAM" id="MobiDB-lite"/>
    </source>
</evidence>
<name>A0A5B8W871_9SPHI</name>
<accession>A0A5B8W871</accession>